<proteinExistence type="predicted"/>
<dbReference type="Proteomes" id="UP000288102">
    <property type="component" value="Unassembled WGS sequence"/>
</dbReference>
<dbReference type="AlphaFoldDB" id="A0A434A0G9"/>
<dbReference type="OrthoDB" id="1377358at2"/>
<dbReference type="EMBL" id="QWDM01000026">
    <property type="protein sequence ID" value="RUT67856.1"/>
    <property type="molecule type" value="Genomic_DNA"/>
</dbReference>
<keyword evidence="2" id="KW-1185">Reference proteome</keyword>
<sequence length="231" mass="26611">MKILSENSILNFLPLGIKEEQLLIFDSLRITLEIIEHNYNCLETSLDKLSDSNRKKENVSITFSYAWGIIGNISRFIKLYQKLPSESNYQILDGIKHINAFRNTLQHLDERIDESLLKTKSPFYGVLTWFHKDKQTHETIPHNLFSGLYLSGMGVKFTVPDLSLSDTSVNDILIQTVDKNKIIQTNLTELINELKKICEAMEGKLQSVCNDNNLKKCDWSSRKDILIIMKS</sequence>
<dbReference type="RefSeq" id="WP_127340862.1">
    <property type="nucleotide sequence ID" value="NZ_QWDM01000026.1"/>
</dbReference>
<evidence type="ECO:0000313" key="2">
    <source>
        <dbReference type="Proteomes" id="UP000288102"/>
    </source>
</evidence>
<name>A0A434A0G9_9FLAO</name>
<organism evidence="1 2">
    <name type="scientific">Flavobacterium cupreum</name>
    <dbReference type="NCBI Taxonomy" id="2133766"/>
    <lineage>
        <taxon>Bacteria</taxon>
        <taxon>Pseudomonadati</taxon>
        <taxon>Bacteroidota</taxon>
        <taxon>Flavobacteriia</taxon>
        <taxon>Flavobacteriales</taxon>
        <taxon>Flavobacteriaceae</taxon>
        <taxon>Flavobacterium</taxon>
    </lineage>
</organism>
<protein>
    <submittedName>
        <fullName evidence="1">Uncharacterized protein</fullName>
    </submittedName>
</protein>
<accession>A0A434A0G9</accession>
<evidence type="ECO:0000313" key="1">
    <source>
        <dbReference type="EMBL" id="RUT67856.1"/>
    </source>
</evidence>
<comment type="caution">
    <text evidence="1">The sequence shown here is derived from an EMBL/GenBank/DDBJ whole genome shotgun (WGS) entry which is preliminary data.</text>
</comment>
<reference evidence="2" key="1">
    <citation type="journal article" date="2019" name="Syst. Appl. Microbiol.">
        <title>Flavobacterium circumlabens sp. nov. and Flavobacterium cupreum sp. nov., two psychrotrophic species isolated from Antarctic environmental samples.</title>
        <authorList>
            <person name="Kralova S."/>
            <person name="Busse H.-J."/>
            <person name="Svec P."/>
            <person name="Maslanova I."/>
            <person name="Stankova E."/>
            <person name="Bartak M."/>
            <person name="Sedlacek I."/>
        </authorList>
    </citation>
    <scope>NUCLEOTIDE SEQUENCE [LARGE SCALE GENOMIC DNA]</scope>
    <source>
        <strain evidence="2">CCM 8825</strain>
    </source>
</reference>
<gene>
    <name evidence="1" type="ORF">D0817_24265</name>
</gene>